<dbReference type="Proteomes" id="UP000447434">
    <property type="component" value="Chromosome 11"/>
</dbReference>
<dbReference type="AlphaFoldDB" id="A0A6A4PSD1"/>
<gene>
    <name evidence="1" type="ORF">Lalb_Chr11g0071991</name>
</gene>
<organism evidence="1 2">
    <name type="scientific">Lupinus albus</name>
    <name type="common">White lupine</name>
    <name type="synonym">Lupinus termis</name>
    <dbReference type="NCBI Taxonomy" id="3870"/>
    <lineage>
        <taxon>Eukaryota</taxon>
        <taxon>Viridiplantae</taxon>
        <taxon>Streptophyta</taxon>
        <taxon>Embryophyta</taxon>
        <taxon>Tracheophyta</taxon>
        <taxon>Spermatophyta</taxon>
        <taxon>Magnoliopsida</taxon>
        <taxon>eudicotyledons</taxon>
        <taxon>Gunneridae</taxon>
        <taxon>Pentapetalae</taxon>
        <taxon>rosids</taxon>
        <taxon>fabids</taxon>
        <taxon>Fabales</taxon>
        <taxon>Fabaceae</taxon>
        <taxon>Papilionoideae</taxon>
        <taxon>50 kb inversion clade</taxon>
        <taxon>genistoids sensu lato</taxon>
        <taxon>core genistoids</taxon>
        <taxon>Genisteae</taxon>
        <taxon>Lupinus</taxon>
    </lineage>
</organism>
<reference evidence="2" key="1">
    <citation type="journal article" date="2020" name="Nat. Commun.">
        <title>Genome sequence of the cluster root forming white lupin.</title>
        <authorList>
            <person name="Hufnagel B."/>
            <person name="Marques A."/>
            <person name="Soriano A."/>
            <person name="Marques L."/>
            <person name="Divol F."/>
            <person name="Doumas P."/>
            <person name="Sallet E."/>
            <person name="Mancinotti D."/>
            <person name="Carrere S."/>
            <person name="Marande W."/>
            <person name="Arribat S."/>
            <person name="Keller J."/>
            <person name="Huneau C."/>
            <person name="Blein T."/>
            <person name="Aime D."/>
            <person name="Laguerre M."/>
            <person name="Taylor J."/>
            <person name="Schubert V."/>
            <person name="Nelson M."/>
            <person name="Geu-Flores F."/>
            <person name="Crespi M."/>
            <person name="Gallardo-Guerrero K."/>
            <person name="Delaux P.-M."/>
            <person name="Salse J."/>
            <person name="Berges H."/>
            <person name="Guyot R."/>
            <person name="Gouzy J."/>
            <person name="Peret B."/>
        </authorList>
    </citation>
    <scope>NUCLEOTIDE SEQUENCE [LARGE SCALE GENOMIC DNA]</scope>
    <source>
        <strain evidence="2">cv. Amiga</strain>
    </source>
</reference>
<protein>
    <submittedName>
        <fullName evidence="1">Uncharacterized protein</fullName>
    </submittedName>
</protein>
<sequence>MNSFLNVAETLGNYLHILPNNKQKFSILSDVSGIIKPGRYKFKNIRKCHFPMSFLCANDMKIQTKLRP</sequence>
<evidence type="ECO:0000313" key="2">
    <source>
        <dbReference type="Proteomes" id="UP000447434"/>
    </source>
</evidence>
<evidence type="ECO:0000313" key="1">
    <source>
        <dbReference type="EMBL" id="KAE9604448.1"/>
    </source>
</evidence>
<comment type="caution">
    <text evidence="1">The sequence shown here is derived from an EMBL/GenBank/DDBJ whole genome shotgun (WGS) entry which is preliminary data.</text>
</comment>
<keyword evidence="2" id="KW-1185">Reference proteome</keyword>
<name>A0A6A4PSD1_LUPAL</name>
<proteinExistence type="predicted"/>
<dbReference type="EMBL" id="WOCE01000011">
    <property type="protein sequence ID" value="KAE9604448.1"/>
    <property type="molecule type" value="Genomic_DNA"/>
</dbReference>
<accession>A0A6A4PSD1</accession>